<evidence type="ECO:0000313" key="3">
    <source>
        <dbReference type="EMBL" id="EGC87010.1"/>
    </source>
</evidence>
<keyword evidence="3" id="KW-0808">Transferase</keyword>
<dbReference type="Pfam" id="PF01757">
    <property type="entry name" value="Acyl_transf_3"/>
    <property type="match status" value="1"/>
</dbReference>
<feature type="transmembrane region" description="Helical" evidence="1">
    <location>
        <begin position="21"/>
        <end position="36"/>
    </location>
</feature>
<accession>F0H5A7</accession>
<feature type="transmembrane region" description="Helical" evidence="1">
    <location>
        <begin position="48"/>
        <end position="69"/>
    </location>
</feature>
<reference evidence="3 4" key="1">
    <citation type="submission" date="2011-02" db="EMBL/GenBank/DDBJ databases">
        <authorList>
            <person name="Durkin A.S."/>
            <person name="Madupu R."/>
            <person name="Torralba M."/>
            <person name="Gillis M."/>
            <person name="Methe B."/>
            <person name="Sutton G."/>
            <person name="Nelson K.E."/>
        </authorList>
    </citation>
    <scope>NUCLEOTIDE SEQUENCE [LARGE SCALE GENOMIC DNA]</scope>
    <source>
        <strain evidence="3 4">CRIS 18C-A</strain>
    </source>
</reference>
<feature type="transmembrane region" description="Helical" evidence="1">
    <location>
        <begin position="277"/>
        <end position="294"/>
    </location>
</feature>
<evidence type="ECO:0000313" key="4">
    <source>
        <dbReference type="Proteomes" id="UP000003155"/>
    </source>
</evidence>
<keyword evidence="1" id="KW-1133">Transmembrane helix</keyword>
<dbReference type="EMBL" id="AEXO01000027">
    <property type="protein sequence ID" value="EGC87010.1"/>
    <property type="molecule type" value="Genomic_DNA"/>
</dbReference>
<feature type="transmembrane region" description="Helical" evidence="1">
    <location>
        <begin position="314"/>
        <end position="336"/>
    </location>
</feature>
<keyword evidence="1" id="KW-0472">Membrane</keyword>
<feature type="transmembrane region" description="Helical" evidence="1">
    <location>
        <begin position="192"/>
        <end position="210"/>
    </location>
</feature>
<name>F0H5A7_9BACT</name>
<dbReference type="GO" id="GO:0016020">
    <property type="term" value="C:membrane"/>
    <property type="evidence" value="ECO:0007669"/>
    <property type="project" value="TreeGrafter"/>
</dbReference>
<dbReference type="PANTHER" id="PTHR23028:SF53">
    <property type="entry name" value="ACYL_TRANSF_3 DOMAIN-CONTAINING PROTEIN"/>
    <property type="match status" value="1"/>
</dbReference>
<dbReference type="GO" id="GO:0000271">
    <property type="term" value="P:polysaccharide biosynthetic process"/>
    <property type="evidence" value="ECO:0007669"/>
    <property type="project" value="TreeGrafter"/>
</dbReference>
<feature type="transmembrane region" description="Helical" evidence="1">
    <location>
        <begin position="162"/>
        <end position="180"/>
    </location>
</feature>
<keyword evidence="3" id="KW-0012">Acyltransferase</keyword>
<dbReference type="PANTHER" id="PTHR23028">
    <property type="entry name" value="ACETYLTRANSFERASE"/>
    <property type="match status" value="1"/>
</dbReference>
<dbReference type="InterPro" id="IPR050879">
    <property type="entry name" value="Acyltransferase_3"/>
</dbReference>
<keyword evidence="1" id="KW-0812">Transmembrane</keyword>
<sequence>MKAMKIKDIELANISRYRSELMGAAMLFVILFHVGLPREDTFFGLRRMGNIGVDIFLFLSGMGLWFSWTRRPSLRHFFQRRFLRIYPAWIVMASLYYIPDYLGVSIVGHSGHSTSIINLIGDITINWDFWLHDELTFWYIPAIMFLYVASPFYMNLIIRHPIYRWLPVTMIMWCILVQYVTPIHEAVGHLEIFWSRVPIFFIGINMAAAVERKETMDGASIWMIGLMFIMALASSIFLEQVKHGQFPLFLERMLYIPLTVTAILLLNRIFRRLPDTANRLFRLIGTLSLEAYLIHDHFVLEYIEQVGWGYWPTFLITTAITVMLAWLLHTFIGRIVTPIEKRIR</sequence>
<evidence type="ECO:0000259" key="2">
    <source>
        <dbReference type="Pfam" id="PF01757"/>
    </source>
</evidence>
<proteinExistence type="predicted"/>
<dbReference type="AlphaFoldDB" id="F0H5A7"/>
<dbReference type="GO" id="GO:0016747">
    <property type="term" value="F:acyltransferase activity, transferring groups other than amino-acyl groups"/>
    <property type="evidence" value="ECO:0007669"/>
    <property type="project" value="InterPro"/>
</dbReference>
<organism evidence="3 4">
    <name type="scientific">Prevotella denticola CRIS 18C-A</name>
    <dbReference type="NCBI Taxonomy" id="944557"/>
    <lineage>
        <taxon>Bacteria</taxon>
        <taxon>Pseudomonadati</taxon>
        <taxon>Bacteroidota</taxon>
        <taxon>Bacteroidia</taxon>
        <taxon>Bacteroidales</taxon>
        <taxon>Prevotellaceae</taxon>
        <taxon>Prevotella</taxon>
    </lineage>
</organism>
<keyword evidence="4" id="KW-1185">Reference proteome</keyword>
<feature type="transmembrane region" description="Helical" evidence="1">
    <location>
        <begin position="136"/>
        <end position="155"/>
    </location>
</feature>
<feature type="transmembrane region" description="Helical" evidence="1">
    <location>
        <begin position="222"/>
        <end position="241"/>
    </location>
</feature>
<evidence type="ECO:0000256" key="1">
    <source>
        <dbReference type="SAM" id="Phobius"/>
    </source>
</evidence>
<protein>
    <submittedName>
        <fullName evidence="3">Acyltransferase</fullName>
    </submittedName>
</protein>
<feature type="transmembrane region" description="Helical" evidence="1">
    <location>
        <begin position="253"/>
        <end position="270"/>
    </location>
</feature>
<comment type="caution">
    <text evidence="3">The sequence shown here is derived from an EMBL/GenBank/DDBJ whole genome shotgun (WGS) entry which is preliminary data.</text>
</comment>
<dbReference type="InterPro" id="IPR002656">
    <property type="entry name" value="Acyl_transf_3_dom"/>
</dbReference>
<dbReference type="Proteomes" id="UP000003155">
    <property type="component" value="Unassembled WGS sequence"/>
</dbReference>
<feature type="transmembrane region" description="Helical" evidence="1">
    <location>
        <begin position="81"/>
        <end position="98"/>
    </location>
</feature>
<gene>
    <name evidence="3" type="ORF">HMPREF9303_0469</name>
</gene>
<feature type="domain" description="Acyltransferase 3" evidence="2">
    <location>
        <begin position="24"/>
        <end position="329"/>
    </location>
</feature>